<evidence type="ECO:0000313" key="1">
    <source>
        <dbReference type="EMBL" id="KAG7362018.1"/>
    </source>
</evidence>
<accession>A0A9K3LHB3</accession>
<gene>
    <name evidence="1" type="ORF">IV203_025684</name>
</gene>
<reference evidence="1" key="2">
    <citation type="submission" date="2021-04" db="EMBL/GenBank/DDBJ databases">
        <authorList>
            <person name="Podell S."/>
        </authorList>
    </citation>
    <scope>NUCLEOTIDE SEQUENCE</scope>
    <source>
        <strain evidence="1">Hildebrandi</strain>
    </source>
</reference>
<proteinExistence type="predicted"/>
<sequence length="106" mass="11965">MEWNQIDDTVVSLFHGIVVATDTKTKSRLDREPKKKGCRIEELDSTQVFKLYQSFGSKRSLHAFKQSCPGLCAASGHLSMSATFGKRTAHFTIDLMKDIKYLPQVL</sequence>
<keyword evidence="2" id="KW-1185">Reference proteome</keyword>
<organism evidence="1 2">
    <name type="scientific">Nitzschia inconspicua</name>
    <dbReference type="NCBI Taxonomy" id="303405"/>
    <lineage>
        <taxon>Eukaryota</taxon>
        <taxon>Sar</taxon>
        <taxon>Stramenopiles</taxon>
        <taxon>Ochrophyta</taxon>
        <taxon>Bacillariophyta</taxon>
        <taxon>Bacillariophyceae</taxon>
        <taxon>Bacillariophycidae</taxon>
        <taxon>Bacillariales</taxon>
        <taxon>Bacillariaceae</taxon>
        <taxon>Nitzschia</taxon>
    </lineage>
</organism>
<reference evidence="1" key="1">
    <citation type="journal article" date="2021" name="Sci. Rep.">
        <title>Diploid genomic architecture of Nitzschia inconspicua, an elite biomass production diatom.</title>
        <authorList>
            <person name="Oliver A."/>
            <person name="Podell S."/>
            <person name="Pinowska A."/>
            <person name="Traller J.C."/>
            <person name="Smith S.R."/>
            <person name="McClure R."/>
            <person name="Beliaev A."/>
            <person name="Bohutskyi P."/>
            <person name="Hill E.A."/>
            <person name="Rabines A."/>
            <person name="Zheng H."/>
            <person name="Allen L.Z."/>
            <person name="Kuo A."/>
            <person name="Grigoriev I.V."/>
            <person name="Allen A.E."/>
            <person name="Hazlebeck D."/>
            <person name="Allen E.E."/>
        </authorList>
    </citation>
    <scope>NUCLEOTIDE SEQUENCE</scope>
    <source>
        <strain evidence="1">Hildebrandi</strain>
    </source>
</reference>
<comment type="caution">
    <text evidence="1">The sequence shown here is derived from an EMBL/GenBank/DDBJ whole genome shotgun (WGS) entry which is preliminary data.</text>
</comment>
<protein>
    <submittedName>
        <fullName evidence="1">Uncharacterized protein</fullName>
    </submittedName>
</protein>
<dbReference type="AlphaFoldDB" id="A0A9K3LHB3"/>
<dbReference type="EMBL" id="JAGRRH010000012">
    <property type="protein sequence ID" value="KAG7362018.1"/>
    <property type="molecule type" value="Genomic_DNA"/>
</dbReference>
<dbReference type="Proteomes" id="UP000693970">
    <property type="component" value="Unassembled WGS sequence"/>
</dbReference>
<name>A0A9K3LHB3_9STRA</name>
<evidence type="ECO:0000313" key="2">
    <source>
        <dbReference type="Proteomes" id="UP000693970"/>
    </source>
</evidence>